<feature type="non-terminal residue" evidence="3">
    <location>
        <position position="1"/>
    </location>
</feature>
<organism evidence="3 4">
    <name type="scientific">Geodia barretti</name>
    <name type="common">Barrett's horny sponge</name>
    <dbReference type="NCBI Taxonomy" id="519541"/>
    <lineage>
        <taxon>Eukaryota</taxon>
        <taxon>Metazoa</taxon>
        <taxon>Porifera</taxon>
        <taxon>Demospongiae</taxon>
        <taxon>Heteroscleromorpha</taxon>
        <taxon>Tetractinellida</taxon>
        <taxon>Astrophorina</taxon>
        <taxon>Geodiidae</taxon>
        <taxon>Geodia</taxon>
    </lineage>
</organism>
<feature type="region of interest" description="Disordered" evidence="1">
    <location>
        <begin position="119"/>
        <end position="138"/>
    </location>
</feature>
<dbReference type="AlphaFoldDB" id="A0AA35T8M8"/>
<evidence type="ECO:0000256" key="1">
    <source>
        <dbReference type="SAM" id="MobiDB-lite"/>
    </source>
</evidence>
<proteinExistence type="predicted"/>
<evidence type="ECO:0000313" key="3">
    <source>
        <dbReference type="EMBL" id="CAI8042366.1"/>
    </source>
</evidence>
<gene>
    <name evidence="3" type="ORF">GBAR_LOCUS23544</name>
</gene>
<name>A0AA35T8M8_GEOBA</name>
<keyword evidence="2" id="KW-0812">Transmembrane</keyword>
<evidence type="ECO:0000256" key="2">
    <source>
        <dbReference type="SAM" id="Phobius"/>
    </source>
</evidence>
<feature type="compositionally biased region" description="Low complexity" evidence="1">
    <location>
        <begin position="119"/>
        <end position="134"/>
    </location>
</feature>
<comment type="caution">
    <text evidence="3">The sequence shown here is derived from an EMBL/GenBank/DDBJ whole genome shotgun (WGS) entry which is preliminary data.</text>
</comment>
<dbReference type="Proteomes" id="UP001174909">
    <property type="component" value="Unassembled WGS sequence"/>
</dbReference>
<keyword evidence="2" id="KW-1133">Transmembrane helix</keyword>
<protein>
    <submittedName>
        <fullName evidence="3">Uncharacterized protein</fullName>
    </submittedName>
</protein>
<evidence type="ECO:0000313" key="4">
    <source>
        <dbReference type="Proteomes" id="UP001174909"/>
    </source>
</evidence>
<keyword evidence="4" id="KW-1185">Reference proteome</keyword>
<accession>A0AA35T8M8</accession>
<feature type="transmembrane region" description="Helical" evidence="2">
    <location>
        <begin position="150"/>
        <end position="175"/>
    </location>
</feature>
<keyword evidence="2" id="KW-0472">Membrane</keyword>
<dbReference type="EMBL" id="CASHTH010003261">
    <property type="protein sequence ID" value="CAI8042366.1"/>
    <property type="molecule type" value="Genomic_DNA"/>
</dbReference>
<reference evidence="3" key="1">
    <citation type="submission" date="2023-03" db="EMBL/GenBank/DDBJ databases">
        <authorList>
            <person name="Steffen K."/>
            <person name="Cardenas P."/>
        </authorList>
    </citation>
    <scope>NUCLEOTIDE SEQUENCE</scope>
</reference>
<sequence>WKTLFAGFSNTKSLPSVATATTGSLCTTSSVGVVTSPPPASTNDAARTTPFVTTCGSMLPPTSTPIDKQIGESMNTFITNSAFVSTSSVSVTPGYSFSITSAKVQTNPATDEPLLDATSSVSVTPTGSSDPTVSNPDGLSPNDSRFDYTWILILLSAIITALILFCIIVFCVCVCR</sequence>